<evidence type="ECO:0000313" key="3">
    <source>
        <dbReference type="Proteomes" id="UP001218638"/>
    </source>
</evidence>
<evidence type="ECO:0000256" key="1">
    <source>
        <dbReference type="SAM" id="SignalP"/>
    </source>
</evidence>
<reference evidence="2" key="1">
    <citation type="submission" date="2023-03" db="EMBL/GenBank/DDBJ databases">
        <title>Lomoglobus Profundus gen. nov., sp. nov., a novel member of the phylum Verrucomicrobia, isolated from deep-marine sediment of South China Sea.</title>
        <authorList>
            <person name="Ahmad T."/>
            <person name="Ishaq S.E."/>
            <person name="Wang F."/>
        </authorList>
    </citation>
    <scope>NUCLEOTIDE SEQUENCE</scope>
    <source>
        <strain evidence="2">LMO-M01</strain>
    </source>
</reference>
<organism evidence="2 3">
    <name type="scientific">Synoicihabitans lomoniglobus</name>
    <dbReference type="NCBI Taxonomy" id="2909285"/>
    <lineage>
        <taxon>Bacteria</taxon>
        <taxon>Pseudomonadati</taxon>
        <taxon>Verrucomicrobiota</taxon>
        <taxon>Opitutia</taxon>
        <taxon>Opitutales</taxon>
        <taxon>Opitutaceae</taxon>
        <taxon>Synoicihabitans</taxon>
    </lineage>
</organism>
<feature type="signal peptide" evidence="1">
    <location>
        <begin position="1"/>
        <end position="29"/>
    </location>
</feature>
<keyword evidence="1" id="KW-0732">Signal</keyword>
<dbReference type="RefSeq" id="WP_330929887.1">
    <property type="nucleotide sequence ID" value="NZ_CP119075.1"/>
</dbReference>
<evidence type="ECO:0008006" key="4">
    <source>
        <dbReference type="Google" id="ProtNLM"/>
    </source>
</evidence>
<dbReference type="InterPro" id="IPR023296">
    <property type="entry name" value="Glyco_hydro_beta-prop_sf"/>
</dbReference>
<dbReference type="KEGG" id="slom:PXH66_15195"/>
<sequence length="523" mass="58255">MTSFLSSFSRPAILSVLLVQVSGAGLAAAAPTDIGSQRELFVETSLVESVSGAAELRLHQPQPQEIAIVHDTPWEGAGSGYHSVFQDGDLYRMYYKAWQRWIGPDSPNTDSNPLLTAYAESDDGIHWRKPSLGLHEIAGTTANNIVLVSGKVGAVDADAGHPAFFKDENPNAAPDARYKAILRSRNPRGLLAFKSADAIHWEPMTDHPVITDGAFDSQNLAFWDGARQQYRAYWRFFHRGDPYVHKDMNPTGVRAIRTAVSKDYIHWEQQEDLVYVDSPEEALYTNAIKPYHRAPHLLLGFPLRYVDRGWSDNMRELPDPEHREWRASRSTRLGTALTDGMFMASRDGVTFKRWNEAFLRPGIERTGTWSYGQQEAAWHVVETRSTVEGAPNELSFYVTESYWTGTKGSAIRRYTLRLDGFVSLHASGAGGELVTKPIAFTGSQLSLNYSTSAAGTVWVEIQDESGEPIPGFTLAECQPLFGDTLDRVVRWGDEADLAALAGQSVRLRFVVEDADLYSYQFTP</sequence>
<dbReference type="AlphaFoldDB" id="A0AAF0CMX7"/>
<evidence type="ECO:0000313" key="2">
    <source>
        <dbReference type="EMBL" id="WED63680.1"/>
    </source>
</evidence>
<dbReference type="EMBL" id="CP119075">
    <property type="protein sequence ID" value="WED63680.1"/>
    <property type="molecule type" value="Genomic_DNA"/>
</dbReference>
<dbReference type="SUPFAM" id="SSF75005">
    <property type="entry name" value="Arabinanase/levansucrase/invertase"/>
    <property type="match status" value="1"/>
</dbReference>
<keyword evidence="3" id="KW-1185">Reference proteome</keyword>
<accession>A0AAF0CMX7</accession>
<protein>
    <recommendedName>
        <fullName evidence="4">Glycosyl hydrolase family 32 N-terminal domain-containing protein</fullName>
    </recommendedName>
</protein>
<dbReference type="Gene3D" id="2.115.10.20">
    <property type="entry name" value="Glycosyl hydrolase domain, family 43"/>
    <property type="match status" value="1"/>
</dbReference>
<dbReference type="Proteomes" id="UP001218638">
    <property type="component" value="Chromosome"/>
</dbReference>
<proteinExistence type="predicted"/>
<name>A0AAF0CMX7_9BACT</name>
<feature type="chain" id="PRO_5041956682" description="Glycosyl hydrolase family 32 N-terminal domain-containing protein" evidence="1">
    <location>
        <begin position="30"/>
        <end position="523"/>
    </location>
</feature>
<gene>
    <name evidence="2" type="ORF">PXH66_15195</name>
</gene>